<evidence type="ECO:0000256" key="1">
    <source>
        <dbReference type="ARBA" id="ARBA00000707"/>
    </source>
</evidence>
<comment type="similarity">
    <text evidence="4">Belongs to the peptidase C19 family.</text>
</comment>
<dbReference type="SUPFAM" id="SSF74924">
    <property type="entry name" value="Cap-Gly domain"/>
    <property type="match status" value="1"/>
</dbReference>
<dbReference type="GO" id="GO:0004843">
    <property type="term" value="F:cysteine-type deubiquitinase activity"/>
    <property type="evidence" value="ECO:0007669"/>
    <property type="project" value="UniProtKB-EC"/>
</dbReference>
<dbReference type="Gene3D" id="2.30.30.190">
    <property type="entry name" value="CAP Gly-rich-like domain"/>
    <property type="match status" value="1"/>
</dbReference>
<evidence type="ECO:0000256" key="13">
    <source>
        <dbReference type="SAM" id="MobiDB-lite"/>
    </source>
</evidence>
<evidence type="ECO:0000256" key="2">
    <source>
        <dbReference type="ARBA" id="ARBA00004300"/>
    </source>
</evidence>
<feature type="domain" description="CAP-Gly" evidence="14">
    <location>
        <begin position="133"/>
        <end position="187"/>
    </location>
</feature>
<feature type="compositionally biased region" description="Polar residues" evidence="13">
    <location>
        <begin position="198"/>
        <end position="220"/>
    </location>
</feature>
<gene>
    <name evidence="15" type="ORF">WMY93_024192</name>
</gene>
<evidence type="ECO:0000313" key="15">
    <source>
        <dbReference type="EMBL" id="KAK7888632.1"/>
    </source>
</evidence>
<keyword evidence="11" id="KW-0788">Thiol protease</keyword>
<keyword evidence="8" id="KW-0479">Metal-binding</keyword>
<feature type="region of interest" description="Disordered" evidence="13">
    <location>
        <begin position="195"/>
        <end position="239"/>
    </location>
</feature>
<dbReference type="GO" id="GO:0048471">
    <property type="term" value="C:perinuclear region of cytoplasm"/>
    <property type="evidence" value="ECO:0007669"/>
    <property type="project" value="UniProtKB-SubCell"/>
</dbReference>
<dbReference type="GO" id="GO:0006508">
    <property type="term" value="P:proteolysis"/>
    <property type="evidence" value="ECO:0007669"/>
    <property type="project" value="UniProtKB-KW"/>
</dbReference>
<dbReference type="Proteomes" id="UP001460270">
    <property type="component" value="Unassembled WGS sequence"/>
</dbReference>
<organism evidence="15 16">
    <name type="scientific">Mugilogobius chulae</name>
    <name type="common">yellowstripe goby</name>
    <dbReference type="NCBI Taxonomy" id="88201"/>
    <lineage>
        <taxon>Eukaryota</taxon>
        <taxon>Metazoa</taxon>
        <taxon>Chordata</taxon>
        <taxon>Craniata</taxon>
        <taxon>Vertebrata</taxon>
        <taxon>Euteleostomi</taxon>
        <taxon>Actinopterygii</taxon>
        <taxon>Neopterygii</taxon>
        <taxon>Teleostei</taxon>
        <taxon>Neoteleostei</taxon>
        <taxon>Acanthomorphata</taxon>
        <taxon>Gobiaria</taxon>
        <taxon>Gobiiformes</taxon>
        <taxon>Gobioidei</taxon>
        <taxon>Gobiidae</taxon>
        <taxon>Gobionellinae</taxon>
        <taxon>Mugilogobius</taxon>
    </lineage>
</organism>
<evidence type="ECO:0000256" key="7">
    <source>
        <dbReference type="ARBA" id="ARBA00022670"/>
    </source>
</evidence>
<protein>
    <recommendedName>
        <fullName evidence="5">ubiquitinyl hydrolase 1</fullName>
        <ecNumber evidence="5">3.4.19.12</ecNumber>
    </recommendedName>
</protein>
<dbReference type="InterPro" id="IPR036859">
    <property type="entry name" value="CAP-Gly_dom_sf"/>
</dbReference>
<evidence type="ECO:0000256" key="5">
    <source>
        <dbReference type="ARBA" id="ARBA00012759"/>
    </source>
</evidence>
<comment type="catalytic activity">
    <reaction evidence="1">
        <text>Thiol-dependent hydrolysis of ester, thioester, amide, peptide and isopeptide bonds formed by the C-terminal Gly of ubiquitin (a 76-residue protein attached to proteins as an intracellular targeting signal).</text>
        <dbReference type="EC" id="3.4.19.12"/>
    </reaction>
</comment>
<evidence type="ECO:0000256" key="9">
    <source>
        <dbReference type="ARBA" id="ARBA00022786"/>
    </source>
</evidence>
<comment type="caution">
    <text evidence="15">The sequence shown here is derived from an EMBL/GenBank/DDBJ whole genome shotgun (WGS) entry which is preliminary data.</text>
</comment>
<keyword evidence="9" id="KW-0833">Ubl conjugation pathway</keyword>
<dbReference type="SMART" id="SM01052">
    <property type="entry name" value="CAP_GLY"/>
    <property type="match status" value="1"/>
</dbReference>
<evidence type="ECO:0000256" key="10">
    <source>
        <dbReference type="ARBA" id="ARBA00022801"/>
    </source>
</evidence>
<comment type="subcellular location">
    <subcellularLocation>
        <location evidence="2">Cytoplasm</location>
        <location evidence="2">Cytoskeleton</location>
        <location evidence="2">Microtubule organizing center</location>
        <location evidence="2">Centrosome</location>
    </subcellularLocation>
    <subcellularLocation>
        <location evidence="3">Cytoplasm</location>
        <location evidence="3">Perinuclear region</location>
    </subcellularLocation>
</comment>
<name>A0AAW0N3G8_9GOBI</name>
<feature type="compositionally biased region" description="Polar residues" evidence="13">
    <location>
        <begin position="351"/>
        <end position="367"/>
    </location>
</feature>
<evidence type="ECO:0000256" key="8">
    <source>
        <dbReference type="ARBA" id="ARBA00022723"/>
    </source>
</evidence>
<dbReference type="Pfam" id="PF01302">
    <property type="entry name" value="CAP_GLY"/>
    <property type="match status" value="1"/>
</dbReference>
<dbReference type="GO" id="GO:0005813">
    <property type="term" value="C:centrosome"/>
    <property type="evidence" value="ECO:0007669"/>
    <property type="project" value="UniProtKB-SubCell"/>
</dbReference>
<evidence type="ECO:0000256" key="6">
    <source>
        <dbReference type="ARBA" id="ARBA00022490"/>
    </source>
</evidence>
<accession>A0AAW0N3G8</accession>
<keyword evidence="12" id="KW-0862">Zinc</keyword>
<dbReference type="EC" id="3.4.19.12" evidence="5"/>
<dbReference type="EMBL" id="JBBPFD010000018">
    <property type="protein sequence ID" value="KAK7888632.1"/>
    <property type="molecule type" value="Genomic_DNA"/>
</dbReference>
<evidence type="ECO:0000256" key="3">
    <source>
        <dbReference type="ARBA" id="ARBA00004556"/>
    </source>
</evidence>
<dbReference type="Gene3D" id="3.90.70.10">
    <property type="entry name" value="Cysteine proteinases"/>
    <property type="match status" value="1"/>
</dbReference>
<reference evidence="16" key="1">
    <citation type="submission" date="2024-04" db="EMBL/GenBank/DDBJ databases">
        <title>Salinicola lusitanus LLJ914,a marine bacterium isolated from the Okinawa Trough.</title>
        <authorList>
            <person name="Li J."/>
        </authorList>
    </citation>
    <scope>NUCLEOTIDE SEQUENCE [LARGE SCALE GENOMIC DNA]</scope>
</reference>
<dbReference type="PROSITE" id="PS50245">
    <property type="entry name" value="CAP_GLY_2"/>
    <property type="match status" value="1"/>
</dbReference>
<dbReference type="InterPro" id="IPR000938">
    <property type="entry name" value="CAP-Gly_domain"/>
</dbReference>
<evidence type="ECO:0000256" key="11">
    <source>
        <dbReference type="ARBA" id="ARBA00022807"/>
    </source>
</evidence>
<evidence type="ECO:0000313" key="16">
    <source>
        <dbReference type="Proteomes" id="UP001460270"/>
    </source>
</evidence>
<evidence type="ECO:0000259" key="14">
    <source>
        <dbReference type="PROSITE" id="PS50245"/>
    </source>
</evidence>
<keyword evidence="7" id="KW-0645">Protease</keyword>
<evidence type="ECO:0000256" key="12">
    <source>
        <dbReference type="ARBA" id="ARBA00022833"/>
    </source>
</evidence>
<dbReference type="GO" id="GO:0046872">
    <property type="term" value="F:metal ion binding"/>
    <property type="evidence" value="ECO:0007669"/>
    <property type="project" value="UniProtKB-KW"/>
</dbReference>
<feature type="region of interest" description="Disordered" evidence="13">
    <location>
        <begin position="344"/>
        <end position="367"/>
    </location>
</feature>
<evidence type="ECO:0000256" key="4">
    <source>
        <dbReference type="ARBA" id="ARBA00009085"/>
    </source>
</evidence>
<keyword evidence="6" id="KW-0963">Cytoplasm</keyword>
<dbReference type="AlphaFoldDB" id="A0AAW0N3G8"/>
<proteinExistence type="inferred from homology"/>
<dbReference type="PANTHER" id="PTHR11830">
    <property type="entry name" value="40S RIBOSOMAL PROTEIN S3A"/>
    <property type="match status" value="1"/>
</dbReference>
<keyword evidence="16" id="KW-1185">Reference proteome</keyword>
<keyword evidence="10" id="KW-0378">Hydrolase</keyword>
<sequence>MAEDTQYFILIQAEPYYSTIKVGQICYCSSFRYKTLGLSRPLHVTPIGTQSSLDYPVEVTRLQPISREEAGLLLALPEDKRLDELKRGLDSALSLKVDSGVFVQHNDKTLRGIVRFIGNITKPQRLRELQATYYGIELLSHSGLSVVPLEGVAKAEYEAGGASGVTDGTYRGQRFFKCPNKHALFVKLSSCRPDSRFPQRTTNKNGRDSSNQSDPSNHNSPLKRARADHNGFDQSAPVPPVSVEQVERLLVGKMKGVQGHHNSCYMDSALFSLFSCSSVLDSLLFKPTSPQDAEVQKILLQDIVNPLRRDGFVDGRHVMSCGDSFRNTASAKPSPPTRKVHLKHLKHQKQTPFCSKNSSHIDTQLYG</sequence>